<evidence type="ECO:0000256" key="5">
    <source>
        <dbReference type="ARBA" id="ARBA00022741"/>
    </source>
</evidence>
<evidence type="ECO:0000313" key="12">
    <source>
        <dbReference type="EMBL" id="QCI06299.1"/>
    </source>
</evidence>
<dbReference type="SUPFAM" id="SSF54991">
    <property type="entry name" value="Anticodon-binding domain of PheRS"/>
    <property type="match status" value="1"/>
</dbReference>
<dbReference type="SUPFAM" id="SSF55681">
    <property type="entry name" value="Class II aaRS and biotin synthetases"/>
    <property type="match status" value="1"/>
</dbReference>
<reference evidence="12" key="2">
    <citation type="submission" date="2019-04" db="EMBL/GenBank/DDBJ databases">
        <authorList>
            <person name="Pasella M."/>
        </authorList>
    </citation>
    <scope>NUCLEOTIDE SEQUENCE</scope>
    <source>
        <strain evidence="12">TZ0704</strain>
    </source>
</reference>
<dbReference type="SUPFAM" id="SSF46955">
    <property type="entry name" value="Putative DNA-binding domain"/>
    <property type="match status" value="2"/>
</dbReference>
<dbReference type="SMART" id="SM00874">
    <property type="entry name" value="B5"/>
    <property type="match status" value="1"/>
</dbReference>
<dbReference type="GO" id="GO:0009328">
    <property type="term" value="C:phenylalanine-tRNA ligase complex"/>
    <property type="evidence" value="ECO:0007669"/>
    <property type="project" value="TreeGrafter"/>
</dbReference>
<keyword evidence="9" id="KW-0030">Aminoacyl-tRNA synthetase</keyword>
<keyword evidence="12" id="KW-0934">Plastid</keyword>
<dbReference type="GO" id="GO:0003723">
    <property type="term" value="F:RNA binding"/>
    <property type="evidence" value="ECO:0007669"/>
    <property type="project" value="InterPro"/>
</dbReference>
<dbReference type="SMART" id="SM00896">
    <property type="entry name" value="FDX-ACB"/>
    <property type="match status" value="1"/>
</dbReference>
<geneLocation type="plastid" evidence="12"/>
<dbReference type="InterPro" id="IPR045864">
    <property type="entry name" value="aa-tRNA-synth_II/BPL/LPL"/>
</dbReference>
<evidence type="ECO:0000256" key="7">
    <source>
        <dbReference type="ARBA" id="ARBA00022842"/>
    </source>
</evidence>
<dbReference type="GO" id="GO:0005524">
    <property type="term" value="F:ATP binding"/>
    <property type="evidence" value="ECO:0007669"/>
    <property type="project" value="UniProtKB-KW"/>
</dbReference>
<evidence type="ECO:0000259" key="11">
    <source>
        <dbReference type="PROSITE" id="PS51483"/>
    </source>
</evidence>
<keyword evidence="8" id="KW-0648">Protein biosynthesis</keyword>
<evidence type="ECO:0000256" key="4">
    <source>
        <dbReference type="ARBA" id="ARBA00022723"/>
    </source>
</evidence>
<dbReference type="InterPro" id="IPR005146">
    <property type="entry name" value="B3/B4_tRNA-bd"/>
</dbReference>
<comment type="cofactor">
    <cofactor evidence="1">
        <name>Mg(2+)</name>
        <dbReference type="ChEBI" id="CHEBI:18420"/>
    </cofactor>
</comment>
<name>A0A4D6WRP4_9FLOR</name>
<evidence type="ECO:0000256" key="8">
    <source>
        <dbReference type="ARBA" id="ARBA00022917"/>
    </source>
</evidence>
<dbReference type="InterPro" id="IPR005147">
    <property type="entry name" value="tRNA_synthase_B5-dom"/>
</dbReference>
<evidence type="ECO:0000256" key="9">
    <source>
        <dbReference type="ARBA" id="ARBA00023146"/>
    </source>
</evidence>
<keyword evidence="7" id="KW-0460">Magnesium</keyword>
<sequence>MKFSWNILNYFINLNSINLKKFTTKLILSGFEIEEVTNIHITKDKIINLNITANRKDIHCIFNLAQEISTICDLPLKIPIFNINSKFNHKISINNNFIKNSKEIIHIQINTIHNIKSHKSPKWLKNHLISYDIKSLYLLHDIQQYIKIKWGHEFFIHDIEKIHNNTKIINTNLINIDKCKKNNYQEKILYKNEELINFSNTSRKQIKEFNYKTKTILLCFACYEQKNKINKNLQENLENAYYETIQLIQTFGKGTINKLHQYINKNNDIKNKYKIELKTNAIKKILGPIKEKNKKFLSTKQIIYSLKQLKTEFKYINKYKNFEVLIPNYRKNDLYRSIDIIEEIGRIYGFEKFINEIPKFSQKGTISSKSFYIKKIKSTLKGLGLNEVINSSLNDDITSNNRIHIYNPITQENTFLRTNIINNLLRTYENNKKQKNFRTEIFEVGQIFYKNNENKYLEETHLGILIKNKEFIRENWSHNAKNLEFFHVKGIIEIFLHKLKCNIIWENLNFSESNNHLMKCTKIIKQNKTLGIYNKKNNKLIGFLSELNYQIHNIKYENNNHIYILEINVNELIKTIKFNKHLTNRIQSQSIYPNVTRDISINITKEQKINEIKKFIEKQNSQFLESIELINEYHHKNINVNTKSICLRITYQSKNKTLNNEDINTIDKNIEKILKKFQITKNQV</sequence>
<dbReference type="Gene3D" id="3.30.930.10">
    <property type="entry name" value="Bira Bifunctional Protein, Domain 2"/>
    <property type="match status" value="1"/>
</dbReference>
<dbReference type="PROSITE" id="PS51447">
    <property type="entry name" value="FDX_ACB"/>
    <property type="match status" value="1"/>
</dbReference>
<dbReference type="InterPro" id="IPR045060">
    <property type="entry name" value="Phe-tRNA-ligase_IIc_bsu"/>
</dbReference>
<feature type="domain" description="FDX-ACB" evidence="10">
    <location>
        <begin position="590"/>
        <end position="684"/>
    </location>
</feature>
<dbReference type="Gene3D" id="3.50.40.10">
    <property type="entry name" value="Phenylalanyl-trna Synthetase, Chain B, domain 3"/>
    <property type="match status" value="1"/>
</dbReference>
<proteinExistence type="predicted"/>
<dbReference type="EC" id="6.1.1.20" evidence="2"/>
<dbReference type="InterPro" id="IPR005121">
    <property type="entry name" value="Fdx_antiC-bd"/>
</dbReference>
<dbReference type="EMBL" id="MK814652">
    <property type="protein sequence ID" value="QCI06299.1"/>
    <property type="molecule type" value="Genomic_DNA"/>
</dbReference>
<reference evidence="12" key="1">
    <citation type="journal article" date="2019" name="Mol. Phylogenet. Evol.">
        <title>Morphological evolution and classification of the red algal order Ceramiales inferred using plastid phylogenomics.</title>
        <authorList>
            <person name="Diaz-Tapia P."/>
            <person name="Pasella M.M."/>
            <person name="Verbruggen H."/>
            <person name="Maggs C.A."/>
        </authorList>
    </citation>
    <scope>NUCLEOTIDE SEQUENCE</scope>
    <source>
        <strain evidence="12">TZ0704</strain>
    </source>
</reference>
<dbReference type="InterPro" id="IPR020825">
    <property type="entry name" value="Phe-tRNA_synthase-like_B3/B4"/>
</dbReference>
<dbReference type="GO" id="GO:0006432">
    <property type="term" value="P:phenylalanyl-tRNA aminoacylation"/>
    <property type="evidence" value="ECO:0007669"/>
    <property type="project" value="InterPro"/>
</dbReference>
<keyword evidence="6" id="KW-0067">ATP-binding</keyword>
<dbReference type="InterPro" id="IPR009061">
    <property type="entry name" value="DNA-bd_dom_put_sf"/>
</dbReference>
<keyword evidence="4" id="KW-0479">Metal-binding</keyword>
<dbReference type="GO" id="GO:0000287">
    <property type="term" value="F:magnesium ion binding"/>
    <property type="evidence" value="ECO:0007669"/>
    <property type="project" value="InterPro"/>
</dbReference>
<evidence type="ECO:0000256" key="6">
    <source>
        <dbReference type="ARBA" id="ARBA00022840"/>
    </source>
</evidence>
<dbReference type="Pfam" id="PF03147">
    <property type="entry name" value="FDX-ACB"/>
    <property type="match status" value="1"/>
</dbReference>
<keyword evidence="3 12" id="KW-0436">Ligase</keyword>
<protein>
    <recommendedName>
        <fullName evidence="2">phenylalanine--tRNA ligase</fullName>
        <ecNumber evidence="2">6.1.1.20</ecNumber>
    </recommendedName>
</protein>
<evidence type="ECO:0000256" key="2">
    <source>
        <dbReference type="ARBA" id="ARBA00012814"/>
    </source>
</evidence>
<dbReference type="InterPro" id="IPR041616">
    <property type="entry name" value="PheRS_beta_core"/>
</dbReference>
<dbReference type="Pfam" id="PF03483">
    <property type="entry name" value="B3_4"/>
    <property type="match status" value="1"/>
</dbReference>
<dbReference type="PANTHER" id="PTHR10947">
    <property type="entry name" value="PHENYLALANYL-TRNA SYNTHETASE BETA CHAIN AND LEUCINE-RICH REPEAT-CONTAINING PROTEIN 47"/>
    <property type="match status" value="1"/>
</dbReference>
<dbReference type="Gene3D" id="3.30.56.10">
    <property type="match status" value="2"/>
</dbReference>
<gene>
    <name evidence="12" type="primary">syfB</name>
</gene>
<dbReference type="SUPFAM" id="SSF56037">
    <property type="entry name" value="PheT/TilS domain"/>
    <property type="match status" value="1"/>
</dbReference>
<dbReference type="Gene3D" id="3.30.70.380">
    <property type="entry name" value="Ferrodoxin-fold anticodon-binding domain"/>
    <property type="match status" value="1"/>
</dbReference>
<dbReference type="GO" id="GO:0004826">
    <property type="term" value="F:phenylalanine-tRNA ligase activity"/>
    <property type="evidence" value="ECO:0007669"/>
    <property type="project" value="UniProtKB-EC"/>
</dbReference>
<evidence type="ECO:0000256" key="3">
    <source>
        <dbReference type="ARBA" id="ARBA00022598"/>
    </source>
</evidence>
<dbReference type="PROSITE" id="PS51483">
    <property type="entry name" value="B5"/>
    <property type="match status" value="1"/>
</dbReference>
<dbReference type="Pfam" id="PF03484">
    <property type="entry name" value="B5"/>
    <property type="match status" value="1"/>
</dbReference>
<dbReference type="PANTHER" id="PTHR10947:SF0">
    <property type="entry name" value="PHENYLALANINE--TRNA LIGASE BETA SUBUNIT"/>
    <property type="match status" value="1"/>
</dbReference>
<accession>A0A4D6WRP4</accession>
<keyword evidence="5" id="KW-0547">Nucleotide-binding</keyword>
<dbReference type="InterPro" id="IPR036690">
    <property type="entry name" value="Fdx_antiC-bd_sf"/>
</dbReference>
<dbReference type="AlphaFoldDB" id="A0A4D6WRP4"/>
<evidence type="ECO:0000256" key="1">
    <source>
        <dbReference type="ARBA" id="ARBA00001946"/>
    </source>
</evidence>
<feature type="domain" description="B5" evidence="11">
    <location>
        <begin position="270"/>
        <end position="355"/>
    </location>
</feature>
<evidence type="ECO:0000259" key="10">
    <source>
        <dbReference type="PROSITE" id="PS51447"/>
    </source>
</evidence>
<organism evidence="12">
    <name type="scientific">Dictyurus purpurascens</name>
    <dbReference type="NCBI Taxonomy" id="189649"/>
    <lineage>
        <taxon>Eukaryota</taxon>
        <taxon>Rhodophyta</taxon>
        <taxon>Florideophyceae</taxon>
        <taxon>Rhodymeniophycidae</taxon>
        <taxon>Ceramiales</taxon>
        <taxon>Dasyaceae</taxon>
        <taxon>Dictyurus</taxon>
    </lineage>
</organism>
<dbReference type="Pfam" id="PF17759">
    <property type="entry name" value="tRNA_synthFbeta"/>
    <property type="match status" value="1"/>
</dbReference>